<keyword evidence="1" id="KW-0812">Transmembrane</keyword>
<organism evidence="2 3">
    <name type="scientific">[Bacillus] enclensis</name>
    <dbReference type="NCBI Taxonomy" id="1402860"/>
    <lineage>
        <taxon>Bacteria</taxon>
        <taxon>Bacillati</taxon>
        <taxon>Bacillota</taxon>
        <taxon>Bacilli</taxon>
        <taxon>Bacillales</taxon>
        <taxon>Bacillaceae</taxon>
        <taxon>Rossellomorea</taxon>
    </lineage>
</organism>
<dbReference type="EMBL" id="FMAU01000003">
    <property type="protein sequence ID" value="SCC16920.1"/>
    <property type="molecule type" value="Genomic_DNA"/>
</dbReference>
<evidence type="ECO:0000313" key="2">
    <source>
        <dbReference type="EMBL" id="SCC16920.1"/>
    </source>
</evidence>
<keyword evidence="1" id="KW-0472">Membrane</keyword>
<evidence type="ECO:0000313" key="3">
    <source>
        <dbReference type="Proteomes" id="UP000181997"/>
    </source>
</evidence>
<reference evidence="3" key="1">
    <citation type="submission" date="2016-08" db="EMBL/GenBank/DDBJ databases">
        <authorList>
            <person name="Varghese N."/>
            <person name="Submissions Spin"/>
        </authorList>
    </citation>
    <scope>NUCLEOTIDE SEQUENCE [LARGE SCALE GENOMIC DNA]</scope>
    <source>
        <strain evidence="3">SGD-1123</strain>
    </source>
</reference>
<keyword evidence="3" id="KW-1185">Reference proteome</keyword>
<dbReference type="OrthoDB" id="2935180at2"/>
<feature type="transmembrane region" description="Helical" evidence="1">
    <location>
        <begin position="36"/>
        <end position="55"/>
    </location>
</feature>
<sequence>MKKSTLIILYVIVIGTAVAGYLLIEYGRKQMSPAASLLSILALAAVSIAVQLTSLMKAKPPLNKWKWLSLSSGLLIGGLAVLYLVLLE</sequence>
<feature type="transmembrane region" description="Helical" evidence="1">
    <location>
        <begin position="7"/>
        <end position="24"/>
    </location>
</feature>
<name>A0A0V8HH40_9BACI</name>
<protein>
    <submittedName>
        <fullName evidence="2">Uncharacterized protein</fullName>
    </submittedName>
</protein>
<dbReference type="AlphaFoldDB" id="A0A0V8HH40"/>
<keyword evidence="1" id="KW-1133">Transmembrane helix</keyword>
<evidence type="ECO:0000256" key="1">
    <source>
        <dbReference type="SAM" id="Phobius"/>
    </source>
</evidence>
<dbReference type="Proteomes" id="UP000181997">
    <property type="component" value="Unassembled WGS sequence"/>
</dbReference>
<accession>A0A0V8HH40</accession>
<dbReference type="RefSeq" id="WP_058298945.1">
    <property type="nucleotide sequence ID" value="NZ_FMAU01000003.1"/>
</dbReference>
<feature type="transmembrane region" description="Helical" evidence="1">
    <location>
        <begin position="67"/>
        <end position="86"/>
    </location>
</feature>
<gene>
    <name evidence="2" type="ORF">GA0061094_2857</name>
</gene>
<proteinExistence type="predicted"/>